<keyword evidence="4" id="KW-1185">Reference proteome</keyword>
<dbReference type="AlphaFoldDB" id="S3D4U1"/>
<dbReference type="STRING" id="1116229.S3D4U1"/>
<dbReference type="OrthoDB" id="3499003at2759"/>
<keyword evidence="2" id="KW-0812">Transmembrane</keyword>
<proteinExistence type="predicted"/>
<dbReference type="OMA" id="NCLESCA"/>
<dbReference type="GeneID" id="19471247"/>
<feature type="region of interest" description="Disordered" evidence="1">
    <location>
        <begin position="37"/>
        <end position="73"/>
    </location>
</feature>
<name>S3D4U1_GLAL2</name>
<keyword evidence="2" id="KW-1133">Transmembrane helix</keyword>
<evidence type="ECO:0000313" key="3">
    <source>
        <dbReference type="EMBL" id="EPE32124.1"/>
    </source>
</evidence>
<dbReference type="KEGG" id="glz:GLAREA_12206"/>
<dbReference type="HOGENOM" id="CLU_1120686_0_0_1"/>
<reference evidence="3 4" key="1">
    <citation type="journal article" date="2013" name="BMC Genomics">
        <title>Genomics-driven discovery of the pneumocandin biosynthetic gene cluster in the fungus Glarea lozoyensis.</title>
        <authorList>
            <person name="Chen L."/>
            <person name="Yue Q."/>
            <person name="Zhang X."/>
            <person name="Xiang M."/>
            <person name="Wang C."/>
            <person name="Li S."/>
            <person name="Che Y."/>
            <person name="Ortiz-Lopez F.J."/>
            <person name="Bills G.F."/>
            <person name="Liu X."/>
            <person name="An Z."/>
        </authorList>
    </citation>
    <scope>NUCLEOTIDE SEQUENCE [LARGE SCALE GENOMIC DNA]</scope>
    <source>
        <strain evidence="4">ATCC 20868 / MF5171</strain>
    </source>
</reference>
<evidence type="ECO:0000256" key="2">
    <source>
        <dbReference type="SAM" id="Phobius"/>
    </source>
</evidence>
<dbReference type="RefSeq" id="XP_008081179.1">
    <property type="nucleotide sequence ID" value="XM_008082988.1"/>
</dbReference>
<evidence type="ECO:0000256" key="1">
    <source>
        <dbReference type="SAM" id="MobiDB-lite"/>
    </source>
</evidence>
<dbReference type="Gene3D" id="3.50.4.10">
    <property type="entry name" value="Hepatocyte Growth Factor"/>
    <property type="match status" value="1"/>
</dbReference>
<evidence type="ECO:0008006" key="5">
    <source>
        <dbReference type="Google" id="ProtNLM"/>
    </source>
</evidence>
<organism evidence="3 4">
    <name type="scientific">Glarea lozoyensis (strain ATCC 20868 / MF5171)</name>
    <dbReference type="NCBI Taxonomy" id="1116229"/>
    <lineage>
        <taxon>Eukaryota</taxon>
        <taxon>Fungi</taxon>
        <taxon>Dikarya</taxon>
        <taxon>Ascomycota</taxon>
        <taxon>Pezizomycotina</taxon>
        <taxon>Leotiomycetes</taxon>
        <taxon>Helotiales</taxon>
        <taxon>Helotiaceae</taxon>
        <taxon>Glarea</taxon>
    </lineage>
</organism>
<sequence>MERPLRKSSEAPEVVLHSDGDQKTIWTYAERLKRSGHGTLHGKQIDMNDTESTKYPPTTVGTPSLAPPPSPIPTTLFTVDEDDRSIAPRRISFGILETIVLVLVAFLIGGGIGGGIGGALFVKEKSRCSADSTPTSAPAPERTGNTIVDPAGCPAINSTTWKSATTGKTFRRVCYRDAISQNTQNIITGNTSVSTIDACLEACATSTGCVAATWYIFSVTSPSKNAVCFFKNQVGLSVSQPTGDSLVTAYLE</sequence>
<feature type="transmembrane region" description="Helical" evidence="2">
    <location>
        <begin position="99"/>
        <end position="122"/>
    </location>
</feature>
<evidence type="ECO:0000313" key="4">
    <source>
        <dbReference type="Proteomes" id="UP000016922"/>
    </source>
</evidence>
<dbReference type="Proteomes" id="UP000016922">
    <property type="component" value="Unassembled WGS sequence"/>
</dbReference>
<dbReference type="EMBL" id="KE145360">
    <property type="protein sequence ID" value="EPE32124.1"/>
    <property type="molecule type" value="Genomic_DNA"/>
</dbReference>
<keyword evidence="2" id="KW-0472">Membrane</keyword>
<accession>S3D4U1</accession>
<dbReference type="eggNOG" id="ENOG502T08T">
    <property type="taxonomic scope" value="Eukaryota"/>
</dbReference>
<protein>
    <recommendedName>
        <fullName evidence="5">Apple domain-containing protein</fullName>
    </recommendedName>
</protein>
<gene>
    <name evidence="3" type="ORF">GLAREA_12206</name>
</gene>